<dbReference type="InterPro" id="IPR009702">
    <property type="entry name" value="DUF1284"/>
</dbReference>
<sequence length="138" mass="15753">MYKLRGHHLFCLLGYRGMGYSEEYVENMTKLHQTLRKEPSTLIQVVKGPDHLCDKFPESGEYHCQDQDIYKMDKAILDKLGLQYGLSITWSDIEARVKKNVVPLDIGTVCASCSWRSLGVCEEGIQYIHEGKGLVEVK</sequence>
<dbReference type="OrthoDB" id="121064at2"/>
<gene>
    <name evidence="1" type="ORF">ATY39_11360</name>
</gene>
<reference evidence="2" key="2">
    <citation type="submission" date="2016-03" db="EMBL/GenBank/DDBJ databases">
        <authorList>
            <person name="Ploux O."/>
        </authorList>
    </citation>
    <scope>NUCLEOTIDE SEQUENCE [LARGE SCALE GENOMIC DNA]</scope>
    <source>
        <strain evidence="2">PP9</strain>
    </source>
</reference>
<dbReference type="AlphaFoldDB" id="A0A143HDZ8"/>
<dbReference type="Pfam" id="PF06935">
    <property type="entry name" value="DUF1284"/>
    <property type="match status" value="1"/>
</dbReference>
<proteinExistence type="predicted"/>
<name>A0A143HDZ8_9BACL</name>
<keyword evidence="2" id="KW-1185">Reference proteome</keyword>
<evidence type="ECO:0008006" key="3">
    <source>
        <dbReference type="Google" id="ProtNLM"/>
    </source>
</evidence>
<dbReference type="Proteomes" id="UP000076021">
    <property type="component" value="Chromosome"/>
</dbReference>
<dbReference type="EMBL" id="CP014806">
    <property type="protein sequence ID" value="AMW99964.1"/>
    <property type="molecule type" value="Genomic_DNA"/>
</dbReference>
<protein>
    <recommendedName>
        <fullName evidence="3">DUF1284 domain-containing protein</fullName>
    </recommendedName>
</protein>
<accession>A0A143HDZ8</accession>
<dbReference type="KEGG" id="rst:ATY39_11360"/>
<organism evidence="1 2">
    <name type="scientific">Rummeliibacillus stabekisii</name>
    <dbReference type="NCBI Taxonomy" id="241244"/>
    <lineage>
        <taxon>Bacteria</taxon>
        <taxon>Bacillati</taxon>
        <taxon>Bacillota</taxon>
        <taxon>Bacilli</taxon>
        <taxon>Bacillales</taxon>
        <taxon>Caryophanaceae</taxon>
        <taxon>Rummeliibacillus</taxon>
    </lineage>
</organism>
<reference evidence="1 2" key="1">
    <citation type="journal article" date="2016" name="Genome Announc.">
        <title>Whole-Genome Sequence of Rummeliibacillus stabekisii Strain PP9 Isolated from Antarctic Soil.</title>
        <authorList>
            <person name="da Mota F.F."/>
            <person name="Vollu R.E."/>
            <person name="Jurelevicius D."/>
            <person name="Seldin L."/>
        </authorList>
    </citation>
    <scope>NUCLEOTIDE SEQUENCE [LARGE SCALE GENOMIC DNA]</scope>
    <source>
        <strain evidence="1 2">PP9</strain>
    </source>
</reference>
<dbReference type="RefSeq" id="WP_066789850.1">
    <property type="nucleotide sequence ID" value="NZ_CP014806.1"/>
</dbReference>
<evidence type="ECO:0000313" key="1">
    <source>
        <dbReference type="EMBL" id="AMW99964.1"/>
    </source>
</evidence>
<dbReference type="STRING" id="241244.ATY39_11360"/>
<evidence type="ECO:0000313" key="2">
    <source>
        <dbReference type="Proteomes" id="UP000076021"/>
    </source>
</evidence>